<dbReference type="STRING" id="930169.B5T_02901"/>
<dbReference type="GO" id="GO:0009228">
    <property type="term" value="P:thiamine biosynthetic process"/>
    <property type="evidence" value="ECO:0007669"/>
    <property type="project" value="UniProtKB-KW"/>
</dbReference>
<dbReference type="Pfam" id="PF00586">
    <property type="entry name" value="AIRS"/>
    <property type="match status" value="1"/>
</dbReference>
<dbReference type="AlphaFoldDB" id="K0CC79"/>
<dbReference type="InterPro" id="IPR006283">
    <property type="entry name" value="ThiL-like"/>
</dbReference>
<name>K0CC79_ALCDB</name>
<dbReference type="InterPro" id="IPR010918">
    <property type="entry name" value="PurM-like_C_dom"/>
</dbReference>
<dbReference type="eggNOG" id="COG2144">
    <property type="taxonomic scope" value="Bacteria"/>
</dbReference>
<evidence type="ECO:0000256" key="1">
    <source>
        <dbReference type="ARBA" id="ARBA00022977"/>
    </source>
</evidence>
<gene>
    <name evidence="4" type="ordered locus">B5T_02901</name>
</gene>
<dbReference type="Proteomes" id="UP000006286">
    <property type="component" value="Chromosome"/>
</dbReference>
<sequence length="329" mass="34924">MNLHALMRGLRDSNAFAHKRDIQPMIAGLAGLDSGALPLGDDSAALRDGDGHLLIAIEGFINEFVAAEPAFAGYCGVMVNVSDIYAMGGRPLAVVDALWSDGSEHADAILGGLREAAAKYRVPVVGGHSNVRTDRPQLAVAILGRARALLTSFDANPGDSLITVYDPRGRYRPVADNWDASSEAPAERLRGDLEILPMLAEQGLCRAAKDISMAGVVGTTLMLLEASGVGAVLDLDALPRPAGVPLERWLRTFPSYGFVLSVAPAHRAAVLRAFHERNLAAAEVGTVTASGRFELSLNGKRGLFWDLRRQPFIGSTPRSQSLCAIHQGG</sequence>
<evidence type="ECO:0000259" key="3">
    <source>
        <dbReference type="Pfam" id="PF02769"/>
    </source>
</evidence>
<dbReference type="InterPro" id="IPR036921">
    <property type="entry name" value="PurM-like_N_sf"/>
</dbReference>
<protein>
    <submittedName>
        <fullName evidence="4">AIR synthase related protein</fullName>
    </submittedName>
</protein>
<dbReference type="KEGG" id="adi:B5T_02901"/>
<feature type="domain" description="PurM-like C-terminal" evidence="3">
    <location>
        <begin position="193"/>
        <end position="296"/>
    </location>
</feature>
<dbReference type="Gene3D" id="3.90.650.10">
    <property type="entry name" value="PurM-like C-terminal domain"/>
    <property type="match status" value="1"/>
</dbReference>
<keyword evidence="5" id="KW-1185">Reference proteome</keyword>
<proteinExistence type="predicted"/>
<evidence type="ECO:0000313" key="5">
    <source>
        <dbReference type="Proteomes" id="UP000006286"/>
    </source>
</evidence>
<dbReference type="GO" id="GO:0009030">
    <property type="term" value="F:thiamine-phosphate kinase activity"/>
    <property type="evidence" value="ECO:0007669"/>
    <property type="project" value="InterPro"/>
</dbReference>
<dbReference type="InterPro" id="IPR036676">
    <property type="entry name" value="PurM-like_C_sf"/>
</dbReference>
<organism evidence="4 5">
    <name type="scientific">Alcanivorax dieselolei (strain DSM 16502 / CGMCC 1.3690 / MCCC 1A00001 / B-5)</name>
    <name type="common">Alloalcanivorax dieselolei</name>
    <dbReference type="NCBI Taxonomy" id="930169"/>
    <lineage>
        <taxon>Bacteria</taxon>
        <taxon>Pseudomonadati</taxon>
        <taxon>Pseudomonadota</taxon>
        <taxon>Gammaproteobacteria</taxon>
        <taxon>Oceanospirillales</taxon>
        <taxon>Alcanivoracaceae</taxon>
        <taxon>Alloalcanivorax</taxon>
    </lineage>
</organism>
<dbReference type="NCBIfam" id="TIGR04049">
    <property type="entry name" value="AIR_rel_sll0787"/>
    <property type="match status" value="1"/>
</dbReference>
<dbReference type="PATRIC" id="fig|930169.3.peg.2862"/>
<dbReference type="InterPro" id="IPR024030">
    <property type="entry name" value="AIR_synthase-rel_sll0787"/>
</dbReference>
<keyword evidence="1" id="KW-0784">Thiamine biosynthesis</keyword>
<dbReference type="RefSeq" id="WP_014995235.1">
    <property type="nucleotide sequence ID" value="NC_018691.1"/>
</dbReference>
<dbReference type="EMBL" id="CP003466">
    <property type="protein sequence ID" value="AFT71169.1"/>
    <property type="molecule type" value="Genomic_DNA"/>
</dbReference>
<dbReference type="InterPro" id="IPR016188">
    <property type="entry name" value="PurM-like_N"/>
</dbReference>
<dbReference type="CDD" id="cd02192">
    <property type="entry name" value="PurM-like3"/>
    <property type="match status" value="1"/>
</dbReference>
<dbReference type="SUPFAM" id="SSF55326">
    <property type="entry name" value="PurM N-terminal domain-like"/>
    <property type="match status" value="1"/>
</dbReference>
<evidence type="ECO:0000313" key="4">
    <source>
        <dbReference type="EMBL" id="AFT71169.1"/>
    </source>
</evidence>
<dbReference type="PANTHER" id="PTHR30270:SF0">
    <property type="entry name" value="THIAMINE-MONOPHOSPHATE KINASE"/>
    <property type="match status" value="1"/>
</dbReference>
<dbReference type="PIRSF" id="PIRSF036540">
    <property type="entry name" value="UCP036540_AIR"/>
    <property type="match status" value="1"/>
</dbReference>
<dbReference type="SUPFAM" id="SSF56042">
    <property type="entry name" value="PurM C-terminal domain-like"/>
    <property type="match status" value="1"/>
</dbReference>
<dbReference type="Gene3D" id="3.30.1330.10">
    <property type="entry name" value="PurM-like, N-terminal domain"/>
    <property type="match status" value="1"/>
</dbReference>
<dbReference type="InterPro" id="IPR011413">
    <property type="entry name" value="UCP036540_AIR"/>
</dbReference>
<dbReference type="PANTHER" id="PTHR30270">
    <property type="entry name" value="THIAMINE-MONOPHOSPHATE KINASE"/>
    <property type="match status" value="1"/>
</dbReference>
<dbReference type="Pfam" id="PF02769">
    <property type="entry name" value="AIRS_C"/>
    <property type="match status" value="1"/>
</dbReference>
<feature type="domain" description="PurM-like N-terminal" evidence="2">
    <location>
        <begin position="40"/>
        <end position="145"/>
    </location>
</feature>
<dbReference type="HOGENOM" id="CLU_073250_0_0_6"/>
<evidence type="ECO:0000259" key="2">
    <source>
        <dbReference type="Pfam" id="PF00586"/>
    </source>
</evidence>
<accession>K0CC79</accession>
<reference evidence="4 5" key="1">
    <citation type="journal article" date="2012" name="J. Bacteriol.">
        <title>Complete genome sequence of Alcanivorax dieselolei type strain B5.</title>
        <authorList>
            <person name="Lai Q."/>
            <person name="Li W."/>
            <person name="Shao Z."/>
        </authorList>
    </citation>
    <scope>NUCLEOTIDE SEQUENCE [LARGE SCALE GENOMIC DNA]</scope>
    <source>
        <strain evidence="5">DSM 16502 / CGMCC 1.3690 / B-5</strain>
    </source>
</reference>